<evidence type="ECO:0008006" key="3">
    <source>
        <dbReference type="Google" id="ProtNLM"/>
    </source>
</evidence>
<organism evidence="1 2">
    <name type="scientific">Nonomuraea montanisoli</name>
    <dbReference type="NCBI Taxonomy" id="2741721"/>
    <lineage>
        <taxon>Bacteria</taxon>
        <taxon>Bacillati</taxon>
        <taxon>Actinomycetota</taxon>
        <taxon>Actinomycetes</taxon>
        <taxon>Streptosporangiales</taxon>
        <taxon>Streptosporangiaceae</taxon>
        <taxon>Nonomuraea</taxon>
    </lineage>
</organism>
<reference evidence="1 2" key="1">
    <citation type="submission" date="2020-06" db="EMBL/GenBank/DDBJ databases">
        <title>Nonomuraea sp. SMC257, a novel actinomycete isolated from soil.</title>
        <authorList>
            <person name="Chanama M."/>
        </authorList>
    </citation>
    <scope>NUCLEOTIDE SEQUENCE [LARGE SCALE GENOMIC DNA]</scope>
    <source>
        <strain evidence="1 2">SMC257</strain>
    </source>
</reference>
<name>A0A7Y6M4S8_9ACTN</name>
<protein>
    <recommendedName>
        <fullName evidence="3">Rhodanese-related sulfurtransferase</fullName>
    </recommendedName>
</protein>
<dbReference type="AlphaFoldDB" id="A0A7Y6M4S8"/>
<sequence>MITDALVFLQSWYASCCDDDWEHGYGVTIDTLDNPGWRLEVDLVNTPLAGALLDRRVVERTEDDWVHAWSDGIHFGGACGPLNLGELLAAFQDFVGNAVSPCD</sequence>
<dbReference type="Proteomes" id="UP000586042">
    <property type="component" value="Unassembled WGS sequence"/>
</dbReference>
<dbReference type="EMBL" id="JABWGN010000007">
    <property type="protein sequence ID" value="NUW33871.1"/>
    <property type="molecule type" value="Genomic_DNA"/>
</dbReference>
<keyword evidence="2" id="KW-1185">Reference proteome</keyword>
<proteinExistence type="predicted"/>
<evidence type="ECO:0000313" key="2">
    <source>
        <dbReference type="Proteomes" id="UP000586042"/>
    </source>
</evidence>
<comment type="caution">
    <text evidence="1">The sequence shown here is derived from an EMBL/GenBank/DDBJ whole genome shotgun (WGS) entry which is preliminary data.</text>
</comment>
<dbReference type="Pfam" id="PF15580">
    <property type="entry name" value="Imm53"/>
    <property type="match status" value="1"/>
</dbReference>
<gene>
    <name evidence="1" type="ORF">HTZ77_20900</name>
</gene>
<dbReference type="RefSeq" id="WP_175591289.1">
    <property type="nucleotide sequence ID" value="NZ_JABWGN010000007.1"/>
</dbReference>
<accession>A0A7Y6M4S8</accession>
<dbReference type="InterPro" id="IPR028228">
    <property type="entry name" value="Imm53"/>
</dbReference>
<evidence type="ECO:0000313" key="1">
    <source>
        <dbReference type="EMBL" id="NUW33871.1"/>
    </source>
</evidence>